<evidence type="ECO:0000313" key="3">
    <source>
        <dbReference type="EMBL" id="VDL81475.1"/>
    </source>
</evidence>
<accession>A0A0N4YL15</accession>
<sequence length="112" mass="13153">MDHPIWQPLGRLSYCAYIVHYVIIHYVYNLDDRPSHFVSTWESYVHRGIPIFVFSYIGAFFWSCLFELPVVKLEKMLMDALTSKRTRKPRIHQTPQPLDNTGKVESIGGLRL</sequence>
<feature type="transmembrane region" description="Helical" evidence="2">
    <location>
        <begin position="12"/>
        <end position="28"/>
    </location>
</feature>
<keyword evidence="4" id="KW-1185">Reference proteome</keyword>
<dbReference type="Proteomes" id="UP000271162">
    <property type="component" value="Unassembled WGS sequence"/>
</dbReference>
<organism evidence="5">
    <name type="scientific">Nippostrongylus brasiliensis</name>
    <name type="common">Rat hookworm</name>
    <dbReference type="NCBI Taxonomy" id="27835"/>
    <lineage>
        <taxon>Eukaryota</taxon>
        <taxon>Metazoa</taxon>
        <taxon>Ecdysozoa</taxon>
        <taxon>Nematoda</taxon>
        <taxon>Chromadorea</taxon>
        <taxon>Rhabditida</taxon>
        <taxon>Rhabditina</taxon>
        <taxon>Rhabditomorpha</taxon>
        <taxon>Strongyloidea</taxon>
        <taxon>Heligmosomidae</taxon>
        <taxon>Nippostrongylus</taxon>
    </lineage>
</organism>
<feature type="region of interest" description="Disordered" evidence="1">
    <location>
        <begin position="86"/>
        <end position="112"/>
    </location>
</feature>
<evidence type="ECO:0000256" key="2">
    <source>
        <dbReference type="SAM" id="Phobius"/>
    </source>
</evidence>
<dbReference type="WBParaSite" id="NBR_0001776701-mRNA-1">
    <property type="protein sequence ID" value="NBR_0001776701-mRNA-1"/>
    <property type="gene ID" value="NBR_0001776701"/>
</dbReference>
<dbReference type="InterPro" id="IPR052728">
    <property type="entry name" value="O2_lipid_transport_reg"/>
</dbReference>
<reference evidence="3 4" key="2">
    <citation type="submission" date="2018-11" db="EMBL/GenBank/DDBJ databases">
        <authorList>
            <consortium name="Pathogen Informatics"/>
        </authorList>
    </citation>
    <scope>NUCLEOTIDE SEQUENCE [LARGE SCALE GENOMIC DNA]</scope>
</reference>
<dbReference type="AlphaFoldDB" id="A0A0N4YL15"/>
<dbReference type="EMBL" id="UYSL01022963">
    <property type="protein sequence ID" value="VDL81475.1"/>
    <property type="molecule type" value="Genomic_DNA"/>
</dbReference>
<dbReference type="PANTHER" id="PTHR11161">
    <property type="entry name" value="O-ACYLTRANSFERASE"/>
    <property type="match status" value="1"/>
</dbReference>
<evidence type="ECO:0000256" key="1">
    <source>
        <dbReference type="SAM" id="MobiDB-lite"/>
    </source>
</evidence>
<proteinExistence type="predicted"/>
<name>A0A0N4YL15_NIPBR</name>
<protein>
    <submittedName>
        <fullName evidence="5">Acyl_transf_3 domain-containing protein</fullName>
    </submittedName>
</protein>
<reference evidence="5" key="1">
    <citation type="submission" date="2017-02" db="UniProtKB">
        <authorList>
            <consortium name="WormBaseParasite"/>
        </authorList>
    </citation>
    <scope>IDENTIFICATION</scope>
</reference>
<evidence type="ECO:0000313" key="4">
    <source>
        <dbReference type="Proteomes" id="UP000271162"/>
    </source>
</evidence>
<gene>
    <name evidence="3" type="ORF">NBR_LOCUS17768</name>
</gene>
<evidence type="ECO:0000313" key="5">
    <source>
        <dbReference type="WBParaSite" id="NBR_0001776701-mRNA-1"/>
    </source>
</evidence>
<keyword evidence="2" id="KW-0812">Transmembrane</keyword>
<dbReference type="PANTHER" id="PTHR11161:SF0">
    <property type="entry name" value="O-ACYLTRANSFERASE LIKE PROTEIN"/>
    <property type="match status" value="1"/>
</dbReference>
<feature type="transmembrane region" description="Helical" evidence="2">
    <location>
        <begin position="48"/>
        <end position="68"/>
    </location>
</feature>
<keyword evidence="2" id="KW-1133">Transmembrane helix</keyword>
<keyword evidence="2" id="KW-0472">Membrane</keyword>